<evidence type="ECO:0000256" key="2">
    <source>
        <dbReference type="ARBA" id="ARBA00022448"/>
    </source>
</evidence>
<dbReference type="InterPro" id="IPR008969">
    <property type="entry name" value="CarboxyPept-like_regulatory"/>
</dbReference>
<evidence type="ECO:0000256" key="3">
    <source>
        <dbReference type="ARBA" id="ARBA00022452"/>
    </source>
</evidence>
<dbReference type="InterPro" id="IPR000531">
    <property type="entry name" value="Beta-barrel_TonB"/>
</dbReference>
<evidence type="ECO:0000256" key="7">
    <source>
        <dbReference type="ARBA" id="ARBA00023237"/>
    </source>
</evidence>
<dbReference type="EMBL" id="BQKE01000001">
    <property type="protein sequence ID" value="GJM60666.1"/>
    <property type="molecule type" value="Genomic_DNA"/>
</dbReference>
<keyword evidence="13" id="KW-1185">Reference proteome</keyword>
<dbReference type="Pfam" id="PF00593">
    <property type="entry name" value="TonB_dep_Rec_b-barrel"/>
    <property type="match status" value="1"/>
</dbReference>
<dbReference type="Gene3D" id="2.60.40.1120">
    <property type="entry name" value="Carboxypeptidase-like, regulatory domain"/>
    <property type="match status" value="1"/>
</dbReference>
<protein>
    <submittedName>
        <fullName evidence="12">SusC/RagA family TonB-linked outer membrane protein</fullName>
    </submittedName>
</protein>
<proteinExistence type="inferred from homology"/>
<dbReference type="AlphaFoldDB" id="A0AAN4VVE5"/>
<dbReference type="NCBIfam" id="TIGR04056">
    <property type="entry name" value="OMP_RagA_SusC"/>
    <property type="match status" value="1"/>
</dbReference>
<evidence type="ECO:0000256" key="8">
    <source>
        <dbReference type="PROSITE-ProRule" id="PRU01360"/>
    </source>
</evidence>
<keyword evidence="4 8" id="KW-0812">Transmembrane</keyword>
<dbReference type="RefSeq" id="WP_338236371.1">
    <property type="nucleotide sequence ID" value="NZ_BQKE01000001.1"/>
</dbReference>
<evidence type="ECO:0000313" key="13">
    <source>
        <dbReference type="Proteomes" id="UP001310022"/>
    </source>
</evidence>
<comment type="similarity">
    <text evidence="8 9">Belongs to the TonB-dependent receptor family.</text>
</comment>
<dbReference type="Gene3D" id="2.170.130.10">
    <property type="entry name" value="TonB-dependent receptor, plug domain"/>
    <property type="match status" value="1"/>
</dbReference>
<keyword evidence="7 8" id="KW-0998">Cell outer membrane</keyword>
<accession>A0AAN4VVE5</accession>
<dbReference type="SUPFAM" id="SSF49464">
    <property type="entry name" value="Carboxypeptidase regulatory domain-like"/>
    <property type="match status" value="1"/>
</dbReference>
<dbReference type="InterPro" id="IPR012910">
    <property type="entry name" value="Plug_dom"/>
</dbReference>
<dbReference type="Proteomes" id="UP001310022">
    <property type="component" value="Unassembled WGS sequence"/>
</dbReference>
<gene>
    <name evidence="12" type="ORF">PEDI_12180</name>
</gene>
<evidence type="ECO:0000256" key="5">
    <source>
        <dbReference type="ARBA" id="ARBA00023077"/>
    </source>
</evidence>
<dbReference type="InterPro" id="IPR037066">
    <property type="entry name" value="Plug_dom_sf"/>
</dbReference>
<feature type="domain" description="TonB-dependent receptor plug" evidence="11">
    <location>
        <begin position="105"/>
        <end position="237"/>
    </location>
</feature>
<dbReference type="Pfam" id="PF07715">
    <property type="entry name" value="Plug"/>
    <property type="match status" value="1"/>
</dbReference>
<evidence type="ECO:0000256" key="1">
    <source>
        <dbReference type="ARBA" id="ARBA00004571"/>
    </source>
</evidence>
<reference evidence="12 13" key="1">
    <citation type="submission" date="2021-12" db="EMBL/GenBank/DDBJ databases">
        <title>Genome sequencing of bacteria with rrn-lacking chromosome and rrn-plasmid.</title>
        <authorList>
            <person name="Anda M."/>
            <person name="Iwasaki W."/>
        </authorList>
    </citation>
    <scope>NUCLEOTIDE SEQUENCE [LARGE SCALE GENOMIC DNA]</scope>
    <source>
        <strain evidence="12 13">NBRC 15940</strain>
    </source>
</reference>
<evidence type="ECO:0000256" key="6">
    <source>
        <dbReference type="ARBA" id="ARBA00023136"/>
    </source>
</evidence>
<sequence>MLAVSTAWAQDRTVRGTVTARDSGDPIPGVNVLLKGASTGTVTDINGEYSISVPDAGGVLIFRFIGLATEEVRIGSQSQINMTMTADIKQLTEVVVTAVGIERDKKRLGYAVEEVKASDLVSSRESNLVQGLNAKVAGVNVTQNAGTPGAGSTIRIRGNTSITGDNSPLFVIDGIPVDNSVTGGAGSGDGGTGGDATGGVANSNRMVDINPDDVESLTVLKGTAATALYGMRAANGAIIITTKKGDVNQKMRLTVRQTNTWSQINKMHDLNDEFAQGSAGVYQGPETGQSGSWGPRISDLVWVPSIENQYDKNGAVFTRADAEAQGLDFTPMRAYDNVDDVFGTGFTNDTYLSLSGGTDRSTYFASVGFTRDEGVIPLSNYQRLTGKISADHRFSDQFKLATTVTYTNSNSRRVQQGSNLSGIMLGLIRTTPSFDNSNGFGSDAVNEISAYEFPDGSQRNYRGGGGYDNPFWVINNIPFHDEVNRVIAMLQADYAPADWVTIVGRVGNDFYSDERSQHAEINSRGFTAGQIYERRITNQDLTADLLATLSQDLTSTLSGQLIVGYNYFNTRNRSLFVQGDDLSLPNFDNISNAATVFSTDNTNRLRRHGVYYDAQLAFKDLLFLNTTGRNDWSSSLPKKNNSFFQPTFSLSFVFSELLDVDAISFGQFRSSWGQVKRDAPIYATQNYFQGAALDGTTNQISDGWTNGVGFPFGGVNGFTQQNGLGNDDIKPETQSTWELGLGMKFLENRFGFDVTWYNTITSDQIVNAQLSSATGFGSTIINGGEIESTGWEITFDADIIRSTDWYWNTNVNFTTYENTVNSLAPGLTNVQLGGFTGTGSYVEAGQPYGVLRGGVFQRNEAGQMIIGDDGFPLAAPDQGIIGDPIPDFTAGWRNTISWKGVSLNFLFDFRQGGDMWNGTKGALTFFGMSELTEGRGETVVFNGVTETGQPNTKQVVLDQNWYQGNGGGFGSVDEHFVEETTWVRLRELSLGYDFPKPMISKIGLSGLNLTFTGRNLWLTTTYDGIDPEANLTGTGGNGLSQNAVGLEYFVNPNTKSYTASLTLTF</sequence>
<evidence type="ECO:0000256" key="9">
    <source>
        <dbReference type="RuleBase" id="RU003357"/>
    </source>
</evidence>
<keyword evidence="6 8" id="KW-0472">Membrane</keyword>
<evidence type="ECO:0000259" key="11">
    <source>
        <dbReference type="Pfam" id="PF07715"/>
    </source>
</evidence>
<feature type="domain" description="TonB-dependent receptor-like beta-barrel" evidence="10">
    <location>
        <begin position="437"/>
        <end position="1016"/>
    </location>
</feature>
<evidence type="ECO:0000313" key="12">
    <source>
        <dbReference type="EMBL" id="GJM60666.1"/>
    </source>
</evidence>
<comment type="subcellular location">
    <subcellularLocation>
        <location evidence="1 8">Cell outer membrane</location>
        <topology evidence="1 8">Multi-pass membrane protein</topology>
    </subcellularLocation>
</comment>
<dbReference type="SUPFAM" id="SSF56935">
    <property type="entry name" value="Porins"/>
    <property type="match status" value="1"/>
</dbReference>
<evidence type="ECO:0000259" key="10">
    <source>
        <dbReference type="Pfam" id="PF00593"/>
    </source>
</evidence>
<dbReference type="Gene3D" id="2.40.170.20">
    <property type="entry name" value="TonB-dependent receptor, beta-barrel domain"/>
    <property type="match status" value="1"/>
</dbReference>
<dbReference type="NCBIfam" id="TIGR04057">
    <property type="entry name" value="SusC_RagA_signa"/>
    <property type="match status" value="1"/>
</dbReference>
<keyword evidence="5 9" id="KW-0798">TonB box</keyword>
<keyword evidence="2 8" id="KW-0813">Transport</keyword>
<dbReference type="GO" id="GO:0009279">
    <property type="term" value="C:cell outer membrane"/>
    <property type="evidence" value="ECO:0007669"/>
    <property type="project" value="UniProtKB-SubCell"/>
</dbReference>
<dbReference type="InterPro" id="IPR023997">
    <property type="entry name" value="TonB-dep_OMP_SusC/RagA_CS"/>
</dbReference>
<evidence type="ECO:0000256" key="4">
    <source>
        <dbReference type="ARBA" id="ARBA00022692"/>
    </source>
</evidence>
<dbReference type="InterPro" id="IPR023996">
    <property type="entry name" value="TonB-dep_OMP_SusC/RagA"/>
</dbReference>
<keyword evidence="3 8" id="KW-1134">Transmembrane beta strand</keyword>
<comment type="caution">
    <text evidence="12">The sequence shown here is derived from an EMBL/GenBank/DDBJ whole genome shotgun (WGS) entry which is preliminary data.</text>
</comment>
<dbReference type="PROSITE" id="PS52016">
    <property type="entry name" value="TONB_DEPENDENT_REC_3"/>
    <property type="match status" value="1"/>
</dbReference>
<dbReference type="InterPro" id="IPR036942">
    <property type="entry name" value="Beta-barrel_TonB_sf"/>
</dbReference>
<dbReference type="InterPro" id="IPR039426">
    <property type="entry name" value="TonB-dep_rcpt-like"/>
</dbReference>
<dbReference type="Pfam" id="PF13715">
    <property type="entry name" value="CarbopepD_reg_2"/>
    <property type="match status" value="1"/>
</dbReference>
<organism evidence="12 13">
    <name type="scientific">Persicobacter diffluens</name>
    <dbReference type="NCBI Taxonomy" id="981"/>
    <lineage>
        <taxon>Bacteria</taxon>
        <taxon>Pseudomonadati</taxon>
        <taxon>Bacteroidota</taxon>
        <taxon>Cytophagia</taxon>
        <taxon>Cytophagales</taxon>
        <taxon>Persicobacteraceae</taxon>
        <taxon>Persicobacter</taxon>
    </lineage>
</organism>
<name>A0AAN4VVE5_9BACT</name>